<comment type="caution">
    <text evidence="1">The sequence shown here is derived from an EMBL/GenBank/DDBJ whole genome shotgun (WGS) entry which is preliminary data.</text>
</comment>
<evidence type="ECO:0000313" key="1">
    <source>
        <dbReference type="EMBL" id="ERH70969.1"/>
    </source>
</evidence>
<accession>A0AAV3K2Y1</accession>
<organism evidence="1 2">
    <name type="scientific">Acinetobacter baumannii EGD-HP18</name>
    <dbReference type="NCBI Taxonomy" id="1358412"/>
    <lineage>
        <taxon>Bacteria</taxon>
        <taxon>Pseudomonadati</taxon>
        <taxon>Pseudomonadota</taxon>
        <taxon>Gammaproteobacteria</taxon>
        <taxon>Moraxellales</taxon>
        <taxon>Moraxellaceae</taxon>
        <taxon>Acinetobacter</taxon>
        <taxon>Acinetobacter calcoaceticus/baumannii complex</taxon>
    </lineage>
</organism>
<name>A0AAV3K2Y1_ACIBA</name>
<protein>
    <recommendedName>
        <fullName evidence="3">RHS repeat-associated core domain protein</fullName>
    </recommendedName>
</protein>
<evidence type="ECO:0008006" key="3">
    <source>
        <dbReference type="Google" id="ProtNLM"/>
    </source>
</evidence>
<dbReference type="Proteomes" id="UP000016517">
    <property type="component" value="Unassembled WGS sequence"/>
</dbReference>
<proteinExistence type="predicted"/>
<gene>
    <name evidence="1" type="ORF">N173_14090</name>
</gene>
<dbReference type="EMBL" id="AVST01000035">
    <property type="protein sequence ID" value="ERH70969.1"/>
    <property type="molecule type" value="Genomic_DNA"/>
</dbReference>
<evidence type="ECO:0000313" key="2">
    <source>
        <dbReference type="Proteomes" id="UP000016517"/>
    </source>
</evidence>
<dbReference type="AlphaFoldDB" id="A0AAV3K2Y1"/>
<reference evidence="1 2" key="1">
    <citation type="submission" date="2013-08" db="EMBL/GenBank/DDBJ databases">
        <title>Study of Ammonical-Nitrogen removal by Nitrification Denitrification process using lab isolates.</title>
        <authorList>
            <person name="Khardenavis A.A."/>
            <person name="Pal R.R."/>
            <person name="Kapley A."/>
            <person name="Qureshi A."/>
            <person name="Purohit H.J."/>
        </authorList>
    </citation>
    <scope>NUCLEOTIDE SEQUENCE [LARGE SCALE GENOMIC DNA]</scope>
    <source>
        <strain evidence="1 2">EGD-HP18</strain>
    </source>
</reference>
<sequence length="104" mass="11678">MGGDNLYAYAPNPIVWVASLGLQNEFGIAGYKDKSYMNDNLDAHELIQNALLRQNRKITGRSGGIAKTNPTSAIQLNDRHKYISKLQSKYGMHDPQKLKNQDIM</sequence>